<dbReference type="STRING" id="1325734.A0A428NQG9"/>
<dbReference type="PANTHER" id="PTHR41677">
    <property type="entry name" value="YALI0B19030P"/>
    <property type="match status" value="1"/>
</dbReference>
<comment type="caution">
    <text evidence="1">The sequence shown here is derived from an EMBL/GenBank/DDBJ whole genome shotgun (WGS) entry which is preliminary data.</text>
</comment>
<reference evidence="1 2" key="1">
    <citation type="submission" date="2017-06" db="EMBL/GenBank/DDBJ databases">
        <title>Comparative genomic analysis of Ambrosia Fusariam Clade fungi.</title>
        <authorList>
            <person name="Stajich J.E."/>
            <person name="Carrillo J."/>
            <person name="Kijimoto T."/>
            <person name="Eskalen A."/>
            <person name="O'Donnell K."/>
            <person name="Kasson M."/>
        </authorList>
    </citation>
    <scope>NUCLEOTIDE SEQUENCE [LARGE SCALE GENOMIC DNA]</scope>
    <source>
        <strain evidence="1 2">NRRL62584</strain>
    </source>
</reference>
<dbReference type="OrthoDB" id="10256055at2759"/>
<sequence length="352" mass="39667">MPALISVAPEVKKAPKPIASKTKRATRPSNPVPQFLIDEAAKTVREPFNAEKHLNYQAPKHIYTMAEIGLEGQGIAPNAVCEPFQLFTPEAIEQMRAEIFSEEVMRECQYTSGFIKNMVRGMGPDRAPFTYAAWKSPEVLAKISAIAGTELIPAIDFDIGNVNISINDAGENSVEHPDVKDMAKKEADTSAVAWHYDSYPFVVVTMLSNCEGMVGGETALRLPDGSSKMVRGPVQGTAVVMQGRYIEHQALKAFGGRERIAMVTSFRAKNPFTKDETVLTGVRGISDLSALYHQYTEYRLEILEERIRHFQKQERNREIAKRPYNIPEARRWILEQKEFLEDMLKEIYEIKD</sequence>
<gene>
    <name evidence="1" type="ORF">CEP54_015270</name>
</gene>
<dbReference type="PANTHER" id="PTHR41677:SF1">
    <property type="entry name" value="FE2OG DIOXYGENASE DOMAIN-CONTAINING PROTEIN"/>
    <property type="match status" value="1"/>
</dbReference>
<name>A0A428NQG9_9HYPO</name>
<dbReference type="Proteomes" id="UP000288168">
    <property type="component" value="Unassembled WGS sequence"/>
</dbReference>
<evidence type="ECO:0008006" key="3">
    <source>
        <dbReference type="Google" id="ProtNLM"/>
    </source>
</evidence>
<keyword evidence="2" id="KW-1185">Reference proteome</keyword>
<organism evidence="1 2">
    <name type="scientific">Fusarium duplospermum</name>
    <dbReference type="NCBI Taxonomy" id="1325734"/>
    <lineage>
        <taxon>Eukaryota</taxon>
        <taxon>Fungi</taxon>
        <taxon>Dikarya</taxon>
        <taxon>Ascomycota</taxon>
        <taxon>Pezizomycotina</taxon>
        <taxon>Sordariomycetes</taxon>
        <taxon>Hypocreomycetidae</taxon>
        <taxon>Hypocreales</taxon>
        <taxon>Nectriaceae</taxon>
        <taxon>Fusarium</taxon>
        <taxon>Fusarium solani species complex</taxon>
    </lineage>
</organism>
<protein>
    <recommendedName>
        <fullName evidence="3">Fe2OG dioxygenase domain-containing protein</fullName>
    </recommendedName>
</protein>
<accession>A0A428NQG9</accession>
<dbReference type="AlphaFoldDB" id="A0A428NQG9"/>
<evidence type="ECO:0000313" key="2">
    <source>
        <dbReference type="Proteomes" id="UP000288168"/>
    </source>
</evidence>
<proteinExistence type="predicted"/>
<evidence type="ECO:0000313" key="1">
    <source>
        <dbReference type="EMBL" id="RSL42995.1"/>
    </source>
</evidence>
<dbReference type="EMBL" id="NKCI01000340">
    <property type="protein sequence ID" value="RSL42995.1"/>
    <property type="molecule type" value="Genomic_DNA"/>
</dbReference>